<proteinExistence type="predicted"/>
<dbReference type="Pfam" id="PF07992">
    <property type="entry name" value="Pyr_redox_2"/>
    <property type="match status" value="1"/>
</dbReference>
<keyword evidence="4" id="KW-0560">Oxidoreductase</keyword>
<dbReference type="InterPro" id="IPR036188">
    <property type="entry name" value="FAD/NAD-bd_sf"/>
</dbReference>
<dbReference type="GO" id="GO:0016491">
    <property type="term" value="F:oxidoreductase activity"/>
    <property type="evidence" value="ECO:0007669"/>
    <property type="project" value="UniProtKB-KW"/>
</dbReference>
<dbReference type="AlphaFoldDB" id="A0A6A8DEY8"/>
<name>A0A6A8DEY8_9BACI</name>
<dbReference type="PRINTS" id="PR00368">
    <property type="entry name" value="FADPNR"/>
</dbReference>
<comment type="subunit">
    <text evidence="2">Homodimer.</text>
</comment>
<evidence type="ECO:0000256" key="2">
    <source>
        <dbReference type="ARBA" id="ARBA00011738"/>
    </source>
</evidence>
<evidence type="ECO:0000259" key="5">
    <source>
        <dbReference type="Pfam" id="PF07992"/>
    </source>
</evidence>
<dbReference type="OrthoDB" id="9806179at2"/>
<evidence type="ECO:0000313" key="6">
    <source>
        <dbReference type="EMBL" id="MRH44265.1"/>
    </source>
</evidence>
<organism evidence="6 7">
    <name type="scientific">Aquibacillus halophilus</name>
    <dbReference type="NCBI Taxonomy" id="930132"/>
    <lineage>
        <taxon>Bacteria</taxon>
        <taxon>Bacillati</taxon>
        <taxon>Bacillota</taxon>
        <taxon>Bacilli</taxon>
        <taxon>Bacillales</taxon>
        <taxon>Bacillaceae</taxon>
        <taxon>Aquibacillus</taxon>
    </lineage>
</organism>
<dbReference type="Gene3D" id="3.50.50.60">
    <property type="entry name" value="FAD/NAD(P)-binding domain"/>
    <property type="match status" value="2"/>
</dbReference>
<dbReference type="PANTHER" id="PTHR48105">
    <property type="entry name" value="THIOREDOXIN REDUCTASE 1-RELATED-RELATED"/>
    <property type="match status" value="1"/>
</dbReference>
<gene>
    <name evidence="6" type="ORF">GH741_16600</name>
</gene>
<protein>
    <submittedName>
        <fullName evidence="6">NAD(P)-binding protein</fullName>
    </submittedName>
</protein>
<dbReference type="InterPro" id="IPR050097">
    <property type="entry name" value="Ferredoxin-NADP_redctase_2"/>
</dbReference>
<keyword evidence="7" id="KW-1185">Reference proteome</keyword>
<sequence length="296" mass="32650">MIYDCVIVGGGIAGLQAAIQLGRYQHKVLVFDSNDGRSNLCRCYHNLIGWPDGVSGEFLRTIGKKQSESYGIEFSNQVVEEVNKDGNEFIVVDRMKNKHYAKRILFATGVKDNFPDFENLYPCLGISVYICPDCDGYEVKGKRTLVLGSGNVGATMALSLFHWTNELIYINHEQAPVSQANLNKLKDIGTSVYNQSITKLITDNSHIQGVELVNGEKIEANHAFVAFGGNKVRSDLAKNLGAKLHKNNHILVNPRTMMTTIDNVWAAGDVVPHSEQVTIAMGDGLQAAIWIHKTLS</sequence>
<accession>A0A6A8DEY8</accession>
<evidence type="ECO:0000256" key="4">
    <source>
        <dbReference type="ARBA" id="ARBA00023002"/>
    </source>
</evidence>
<reference evidence="6" key="1">
    <citation type="submission" date="2019-11" db="EMBL/GenBank/DDBJ databases">
        <authorList>
            <person name="Li J."/>
        </authorList>
    </citation>
    <scope>NUCLEOTIDE SEQUENCE</scope>
    <source>
        <strain evidence="6">B6B</strain>
    </source>
</reference>
<comment type="cofactor">
    <cofactor evidence="1">
        <name>FAD</name>
        <dbReference type="ChEBI" id="CHEBI:57692"/>
    </cofactor>
</comment>
<dbReference type="SUPFAM" id="SSF51905">
    <property type="entry name" value="FAD/NAD(P)-binding domain"/>
    <property type="match status" value="1"/>
</dbReference>
<feature type="domain" description="FAD/NAD(P)-binding" evidence="5">
    <location>
        <begin position="3"/>
        <end position="284"/>
    </location>
</feature>
<comment type="caution">
    <text evidence="6">The sequence shown here is derived from an EMBL/GenBank/DDBJ whole genome shotgun (WGS) entry which is preliminary data.</text>
</comment>
<evidence type="ECO:0000256" key="1">
    <source>
        <dbReference type="ARBA" id="ARBA00001974"/>
    </source>
</evidence>
<dbReference type="PRINTS" id="PR00469">
    <property type="entry name" value="PNDRDTASEII"/>
</dbReference>
<evidence type="ECO:0000256" key="3">
    <source>
        <dbReference type="ARBA" id="ARBA00022630"/>
    </source>
</evidence>
<dbReference type="InterPro" id="IPR023753">
    <property type="entry name" value="FAD/NAD-binding_dom"/>
</dbReference>
<dbReference type="RefSeq" id="WP_153737872.1">
    <property type="nucleotide sequence ID" value="NZ_WJNG01000015.1"/>
</dbReference>
<evidence type="ECO:0000313" key="7">
    <source>
        <dbReference type="Proteomes" id="UP000799092"/>
    </source>
</evidence>
<dbReference type="EMBL" id="WJNG01000015">
    <property type="protein sequence ID" value="MRH44265.1"/>
    <property type="molecule type" value="Genomic_DNA"/>
</dbReference>
<dbReference type="Proteomes" id="UP000799092">
    <property type="component" value="Unassembled WGS sequence"/>
</dbReference>
<keyword evidence="3" id="KW-0285">Flavoprotein</keyword>